<dbReference type="InterPro" id="IPR017850">
    <property type="entry name" value="Alkaline_phosphatase_core_sf"/>
</dbReference>
<gene>
    <name evidence="1" type="ORF">GCM10009119_25240</name>
</gene>
<dbReference type="Gene3D" id="3.30.1360.180">
    <property type="match status" value="1"/>
</dbReference>
<dbReference type="Gene3D" id="3.40.720.10">
    <property type="entry name" value="Alkaline Phosphatase, subunit A"/>
    <property type="match status" value="1"/>
</dbReference>
<dbReference type="Pfam" id="PF01663">
    <property type="entry name" value="Phosphodiest"/>
    <property type="match status" value="1"/>
</dbReference>
<dbReference type="PANTHER" id="PTHR10151">
    <property type="entry name" value="ECTONUCLEOTIDE PYROPHOSPHATASE/PHOSPHODIESTERASE"/>
    <property type="match status" value="1"/>
</dbReference>
<dbReference type="CDD" id="cd16018">
    <property type="entry name" value="Enpp"/>
    <property type="match status" value="1"/>
</dbReference>
<dbReference type="SUPFAM" id="SSF53649">
    <property type="entry name" value="Alkaline phosphatase-like"/>
    <property type="match status" value="1"/>
</dbReference>
<keyword evidence="2" id="KW-1185">Reference proteome</keyword>
<comment type="caution">
    <text evidence="1">The sequence shown here is derived from an EMBL/GenBank/DDBJ whole genome shotgun (WGS) entry which is preliminary data.</text>
</comment>
<name>A0ABP3YE11_9BACT</name>
<accession>A0ABP3YE11</accession>
<reference evidence="2" key="1">
    <citation type="journal article" date="2019" name="Int. J. Syst. Evol. Microbiol.">
        <title>The Global Catalogue of Microorganisms (GCM) 10K type strain sequencing project: providing services to taxonomists for standard genome sequencing and annotation.</title>
        <authorList>
            <consortium name="The Broad Institute Genomics Platform"/>
            <consortium name="The Broad Institute Genome Sequencing Center for Infectious Disease"/>
            <person name="Wu L."/>
            <person name="Ma J."/>
        </authorList>
    </citation>
    <scope>NUCLEOTIDE SEQUENCE [LARGE SCALE GENOMIC DNA]</scope>
    <source>
        <strain evidence="2">JCM 16112</strain>
    </source>
</reference>
<organism evidence="1 2">
    <name type="scientific">Algoriphagus jejuensis</name>
    <dbReference type="NCBI Taxonomy" id="419934"/>
    <lineage>
        <taxon>Bacteria</taxon>
        <taxon>Pseudomonadati</taxon>
        <taxon>Bacteroidota</taxon>
        <taxon>Cytophagia</taxon>
        <taxon>Cytophagales</taxon>
        <taxon>Cyclobacteriaceae</taxon>
        <taxon>Algoriphagus</taxon>
    </lineage>
</organism>
<dbReference type="EMBL" id="BAAAFI010000013">
    <property type="protein sequence ID" value="GAA0879556.1"/>
    <property type="molecule type" value="Genomic_DNA"/>
</dbReference>
<dbReference type="PANTHER" id="PTHR10151:SF120">
    <property type="entry name" value="BIS(5'-ADENOSYL)-TRIPHOSPHATASE"/>
    <property type="match status" value="1"/>
</dbReference>
<dbReference type="InterPro" id="IPR002591">
    <property type="entry name" value="Phosphodiest/P_Trfase"/>
</dbReference>
<protein>
    <submittedName>
        <fullName evidence="1">Ectonucleotide pyrophosphatase/phosphodiesterase</fullName>
    </submittedName>
</protein>
<sequence length="404" mass="45636">MACVTSQDLLFAQEKEPIVILISLDGFRHDYVERFQPENLTKFVKEGTAAEALIPSFPSKTFPNHYTIATGMLPEHHGLVDNSFYEPFKDQVYVMGNRDIVQDGYWYGGTPLWVLAENNGMKAVSYFFVGSEAPVNGVRPSEYFDYDGRVPNLTRISKVFEWLQLPDAERPRFIALYFSDMDDVGHAYGPSNDEKLNERLTKLDHELGALFEGIRSFDLPINVILVSDHGMADVPKDNLINLDDLMKGIDARVVNNGALAHIHLADKADQQAAIDTIRSRSPHVTIDDFEKNENYTDVSKFPQRVGDLLILPEFGYYLADNRGMMRYQNRAALLKTETFGEHGFSPRNKEVWGIFYANGPQIKSDNSIEPFQNIHIYPLICQILGLPIPEGTDGEVDVLAPILK</sequence>
<dbReference type="Proteomes" id="UP001500469">
    <property type="component" value="Unassembled WGS sequence"/>
</dbReference>
<evidence type="ECO:0000313" key="1">
    <source>
        <dbReference type="EMBL" id="GAA0879556.1"/>
    </source>
</evidence>
<proteinExistence type="predicted"/>
<evidence type="ECO:0000313" key="2">
    <source>
        <dbReference type="Proteomes" id="UP001500469"/>
    </source>
</evidence>